<accession>A0AAU8JWS0</accession>
<sequence>MRLERRTAQLATTVLATAVTAVTFGVAAGPAQAAGGALRVQGPAFLALDLDRPAEQGPQQLMLDVRVAEGAGRKAHVSIDLAALQGLAEVGTVSTSTPWATCATQATTVECDLTAETYSRYVFVPLSPAAGAPLGRTATVHTTATAEDGTTAGLDTTVALGGTRLTPAEPHLPEDLGAGDTWSPRLEIANRGQLAAPRLVVAFTGNAGYSFAQRFANCEYGTPAAPQAPGPADTAVLCTVDSELAPGETAALDPVTLRIAPDAFIVTGDITVRPDAYPADSWIRTHYTFTPGPANAPRLTAGRPERPAPAGDRVGDLGWDGQGTTSLDGIVRNTADFRALAAWAPDAGGTGGRLTVGLRNKGPAGIYFGRSGNDPADVQLSLPKEVRVTSVPAGCYRQTWLETDTALYLCATASWIPAGYRAGFEFGLETDTTAKLPAVVRAYNDAGTDDQGRPVPYLRWDPKPKNDSVTRRLGTEPTGTTAEAAEAAEAPEAGGPTG</sequence>
<evidence type="ECO:0008006" key="4">
    <source>
        <dbReference type="Google" id="ProtNLM"/>
    </source>
</evidence>
<protein>
    <recommendedName>
        <fullName evidence="4">DUF11 domain-containing protein</fullName>
    </recommendedName>
</protein>
<keyword evidence="2" id="KW-0732">Signal</keyword>
<reference evidence="3" key="1">
    <citation type="submission" date="2024-06" db="EMBL/GenBank/DDBJ databases">
        <title>The genome sequences of Kitasatospora sp. strain HUAS MG31.</title>
        <authorList>
            <person name="Mo P."/>
        </authorList>
    </citation>
    <scope>NUCLEOTIDE SEQUENCE</scope>
    <source>
        <strain evidence="3">HUAS MG31</strain>
    </source>
</reference>
<dbReference type="RefSeq" id="WP_354641203.1">
    <property type="nucleotide sequence ID" value="NZ_CP159872.1"/>
</dbReference>
<evidence type="ECO:0000256" key="1">
    <source>
        <dbReference type="SAM" id="MobiDB-lite"/>
    </source>
</evidence>
<feature type="region of interest" description="Disordered" evidence="1">
    <location>
        <begin position="293"/>
        <end position="319"/>
    </location>
</feature>
<evidence type="ECO:0000256" key="2">
    <source>
        <dbReference type="SAM" id="SignalP"/>
    </source>
</evidence>
<feature type="compositionally biased region" description="Basic and acidic residues" evidence="1">
    <location>
        <begin position="460"/>
        <end position="474"/>
    </location>
</feature>
<name>A0AAU8JWS0_9ACTN</name>
<dbReference type="EMBL" id="CP159872">
    <property type="protein sequence ID" value="XCM80264.1"/>
    <property type="molecule type" value="Genomic_DNA"/>
</dbReference>
<proteinExistence type="predicted"/>
<gene>
    <name evidence="3" type="ORF">ABWK59_15700</name>
</gene>
<feature type="region of interest" description="Disordered" evidence="1">
    <location>
        <begin position="445"/>
        <end position="498"/>
    </location>
</feature>
<dbReference type="KEGG" id="kcm:ABWK59_15700"/>
<feature type="chain" id="PRO_5043997895" description="DUF11 domain-containing protein" evidence="2">
    <location>
        <begin position="34"/>
        <end position="498"/>
    </location>
</feature>
<dbReference type="AlphaFoldDB" id="A0AAU8JWS0"/>
<evidence type="ECO:0000313" key="3">
    <source>
        <dbReference type="EMBL" id="XCM80264.1"/>
    </source>
</evidence>
<organism evidence="3">
    <name type="scientific">Kitasatospora camelliae</name>
    <dbReference type="NCBI Taxonomy" id="3156397"/>
    <lineage>
        <taxon>Bacteria</taxon>
        <taxon>Bacillati</taxon>
        <taxon>Actinomycetota</taxon>
        <taxon>Actinomycetes</taxon>
        <taxon>Kitasatosporales</taxon>
        <taxon>Streptomycetaceae</taxon>
        <taxon>Kitasatospora</taxon>
    </lineage>
</organism>
<feature type="compositionally biased region" description="Low complexity" evidence="1">
    <location>
        <begin position="475"/>
        <end position="498"/>
    </location>
</feature>
<feature type="signal peptide" evidence="2">
    <location>
        <begin position="1"/>
        <end position="33"/>
    </location>
</feature>